<comment type="caution">
    <text evidence="1">The sequence shown here is derived from an EMBL/GenBank/DDBJ whole genome shotgun (WGS) entry which is preliminary data.</text>
</comment>
<organism evidence="1 2">
    <name type="scientific">Mycena alexandri</name>
    <dbReference type="NCBI Taxonomy" id="1745969"/>
    <lineage>
        <taxon>Eukaryota</taxon>
        <taxon>Fungi</taxon>
        <taxon>Dikarya</taxon>
        <taxon>Basidiomycota</taxon>
        <taxon>Agaricomycotina</taxon>
        <taxon>Agaricomycetes</taxon>
        <taxon>Agaricomycetidae</taxon>
        <taxon>Agaricales</taxon>
        <taxon>Marasmiineae</taxon>
        <taxon>Mycenaceae</taxon>
        <taxon>Mycena</taxon>
    </lineage>
</organism>
<proteinExistence type="predicted"/>
<protein>
    <recommendedName>
        <fullName evidence="3">F-box domain-containing protein</fullName>
    </recommendedName>
</protein>
<accession>A0AAD6TEW2</accession>
<sequence>MSTLEADRSRLRDLDAQILELKHSLSTLRTTKAQVQKRLDSYKYPVLTLPNEMVSEFFIHFLPAYPLCPPLTGRFSPMTLTQVCGAWRGKALSTPSLWRAISLSFHSDLPPLYQRHEADAWVRRSHSLPIAVEILDATSANRSDNESEVLATLAAHRACCEHLTVHLETASVVALQGPMPRLRHLDLDFHYEHSGITDFSEAPLLRTVALDYVAARMVLLPWAQITSLTLDVVSPMECDRLLRQTPNLTHCHLRIFVEDEGGDDGPPPDVTLAYLDSLTLVTVADPIPAVNGYLGTFIVPALRRLKISEDFLGSDPLALLASFLSKSSCKLQDVDIGGERILPECTYREAFPLITFSFEAEEVDSSSNSE</sequence>
<dbReference type="AlphaFoldDB" id="A0AAD6TEW2"/>
<dbReference type="Proteomes" id="UP001218188">
    <property type="component" value="Unassembled WGS sequence"/>
</dbReference>
<name>A0AAD6TEW2_9AGAR</name>
<evidence type="ECO:0000313" key="1">
    <source>
        <dbReference type="EMBL" id="KAJ7043038.1"/>
    </source>
</evidence>
<evidence type="ECO:0008006" key="3">
    <source>
        <dbReference type="Google" id="ProtNLM"/>
    </source>
</evidence>
<dbReference type="EMBL" id="JARJCM010000010">
    <property type="protein sequence ID" value="KAJ7043038.1"/>
    <property type="molecule type" value="Genomic_DNA"/>
</dbReference>
<evidence type="ECO:0000313" key="2">
    <source>
        <dbReference type="Proteomes" id="UP001218188"/>
    </source>
</evidence>
<reference evidence="1" key="1">
    <citation type="submission" date="2023-03" db="EMBL/GenBank/DDBJ databases">
        <title>Massive genome expansion in bonnet fungi (Mycena s.s.) driven by repeated elements and novel gene families across ecological guilds.</title>
        <authorList>
            <consortium name="Lawrence Berkeley National Laboratory"/>
            <person name="Harder C.B."/>
            <person name="Miyauchi S."/>
            <person name="Viragh M."/>
            <person name="Kuo A."/>
            <person name="Thoen E."/>
            <person name="Andreopoulos B."/>
            <person name="Lu D."/>
            <person name="Skrede I."/>
            <person name="Drula E."/>
            <person name="Henrissat B."/>
            <person name="Morin E."/>
            <person name="Kohler A."/>
            <person name="Barry K."/>
            <person name="LaButti K."/>
            <person name="Morin E."/>
            <person name="Salamov A."/>
            <person name="Lipzen A."/>
            <person name="Mereny Z."/>
            <person name="Hegedus B."/>
            <person name="Baldrian P."/>
            <person name="Stursova M."/>
            <person name="Weitz H."/>
            <person name="Taylor A."/>
            <person name="Grigoriev I.V."/>
            <person name="Nagy L.G."/>
            <person name="Martin F."/>
            <person name="Kauserud H."/>
        </authorList>
    </citation>
    <scope>NUCLEOTIDE SEQUENCE</scope>
    <source>
        <strain evidence="1">CBHHK200</strain>
    </source>
</reference>
<gene>
    <name evidence="1" type="ORF">C8F04DRAFT_27703</name>
</gene>
<keyword evidence="2" id="KW-1185">Reference proteome</keyword>